<dbReference type="Gene3D" id="3.90.1150.10">
    <property type="entry name" value="Aspartate Aminotransferase, domain 1"/>
    <property type="match status" value="1"/>
</dbReference>
<feature type="compositionally biased region" description="Basic and acidic residues" evidence="6">
    <location>
        <begin position="10"/>
        <end position="20"/>
    </location>
</feature>
<keyword evidence="8" id="KW-0808">Transferase</keyword>
<dbReference type="InterPro" id="IPR015421">
    <property type="entry name" value="PyrdxlP-dep_Trfase_major"/>
</dbReference>
<dbReference type="GO" id="GO:0008483">
    <property type="term" value="F:transaminase activity"/>
    <property type="evidence" value="ECO:0007669"/>
    <property type="project" value="UniProtKB-KW"/>
</dbReference>
<organism evidence="8 9">
    <name type="scientific">Hydrogenibacillus schlegelii</name>
    <name type="common">Bacillus schlegelii</name>
    <dbReference type="NCBI Taxonomy" id="1484"/>
    <lineage>
        <taxon>Bacteria</taxon>
        <taxon>Bacillati</taxon>
        <taxon>Bacillota</taxon>
        <taxon>Bacilli</taxon>
        <taxon>Bacillales</taxon>
        <taxon>Bacillales Family X. Incertae Sedis</taxon>
        <taxon>Hydrogenibacillus</taxon>
    </lineage>
</organism>
<proteinExistence type="inferred from homology"/>
<dbReference type="InterPro" id="IPR015424">
    <property type="entry name" value="PyrdxlP-dep_Trfase"/>
</dbReference>
<keyword evidence="8" id="KW-0032">Aminotransferase</keyword>
<dbReference type="PANTHER" id="PTHR43525">
    <property type="entry name" value="PROTEIN MALY"/>
    <property type="match status" value="1"/>
</dbReference>
<reference evidence="8 9" key="1">
    <citation type="submission" date="2017-08" db="EMBL/GenBank/DDBJ databases">
        <title>Burning lignite coal seam in the remote Altai Mountains harbors a hydrogen-driven thermophilic microbial community.</title>
        <authorList>
            <person name="Kadnikov V.V."/>
            <person name="Mardanov A.V."/>
            <person name="Ivasenko D."/>
            <person name="Beletsky A.V."/>
            <person name="Karnachuk O.V."/>
            <person name="Ravin N.V."/>
        </authorList>
    </citation>
    <scope>NUCLEOTIDE SEQUENCE [LARGE SCALE GENOMIC DNA]</scope>
    <source>
        <strain evidence="8">AL33</strain>
    </source>
</reference>
<feature type="region of interest" description="Disordered" evidence="6">
    <location>
        <begin position="1"/>
        <end position="34"/>
    </location>
</feature>
<dbReference type="InterPro" id="IPR004839">
    <property type="entry name" value="Aminotransferase_I/II_large"/>
</dbReference>
<gene>
    <name evidence="8" type="ORF">HSCHL_1810</name>
</gene>
<accession>A0A2T5GFA8</accession>
<name>A0A2T5GFA8_HYDSH</name>
<dbReference type="SUPFAM" id="SSF53383">
    <property type="entry name" value="PLP-dependent transferases"/>
    <property type="match status" value="1"/>
</dbReference>
<evidence type="ECO:0000313" key="8">
    <source>
        <dbReference type="EMBL" id="PTQ54867.1"/>
    </source>
</evidence>
<protein>
    <recommendedName>
        <fullName evidence="2">cysteine-S-conjugate beta-lyase</fullName>
        <ecNumber evidence="2">4.4.1.13</ecNumber>
    </recommendedName>
</protein>
<sequence length="441" mass="48311">MFPYHHIPKRERSKETETEKGATPLSPSDPRFSESVHPPLVDLALYRALRNRPVDRRHTASIKWERHLLPPGTPPPEGWIALSVADMDFPAPAAVVEALRRRVEEGLFGYTYVGDGATRAVVDWLLRRHGWAVDEQALLFAPGVIPAIALAIEALTPPGTPVVVFPPVYGPFYRAIEAARRKAVDVPLLKEGPAEAPRYRIDVDALRSALDETGARAILLCHPHNPGGRVFTRDELAVVAGLAERAGVVLLSDEIHADLTHPPATFTSLAALPEAAGRTVAFWSPGKTFNLPGLRIAYAVVLNPELRTALRTALERLHLHLPNALGITALEAAYRHGEGWLEAVLAVIRENIAFVRDAFARALPEVRVMPPEGTTLVWMDLSALPYDEKELRRRIVDRARVGVNFGGEFGPGGAGHIRLNVATARPVLEEGVGRLIETLRP</sequence>
<dbReference type="Proteomes" id="UP000244180">
    <property type="component" value="Unassembled WGS sequence"/>
</dbReference>
<dbReference type="Pfam" id="PF00155">
    <property type="entry name" value="Aminotran_1_2"/>
    <property type="match status" value="1"/>
</dbReference>
<dbReference type="EMBL" id="PEBV01000001">
    <property type="protein sequence ID" value="PTQ54867.1"/>
    <property type="molecule type" value="Genomic_DNA"/>
</dbReference>
<dbReference type="Gene3D" id="3.40.640.10">
    <property type="entry name" value="Type I PLP-dependent aspartate aminotransferase-like (Major domain)"/>
    <property type="match status" value="1"/>
</dbReference>
<dbReference type="EC" id="4.4.1.13" evidence="2"/>
<evidence type="ECO:0000256" key="6">
    <source>
        <dbReference type="SAM" id="MobiDB-lite"/>
    </source>
</evidence>
<feature type="domain" description="Aminotransferase class I/classII large" evidence="7">
    <location>
        <begin position="79"/>
        <end position="433"/>
    </location>
</feature>
<evidence type="ECO:0000259" key="7">
    <source>
        <dbReference type="Pfam" id="PF00155"/>
    </source>
</evidence>
<evidence type="ECO:0000256" key="4">
    <source>
        <dbReference type="ARBA" id="ARBA00023239"/>
    </source>
</evidence>
<evidence type="ECO:0000256" key="1">
    <source>
        <dbReference type="ARBA" id="ARBA00001933"/>
    </source>
</evidence>
<comment type="similarity">
    <text evidence="5">Belongs to the class-II pyridoxal-phosphate-dependent aminotransferase family. MalY/PatB cystathionine beta-lyase subfamily.</text>
</comment>
<dbReference type="CDD" id="cd00609">
    <property type="entry name" value="AAT_like"/>
    <property type="match status" value="1"/>
</dbReference>
<dbReference type="GO" id="GO:0030170">
    <property type="term" value="F:pyridoxal phosphate binding"/>
    <property type="evidence" value="ECO:0007669"/>
    <property type="project" value="InterPro"/>
</dbReference>
<dbReference type="InterPro" id="IPR027619">
    <property type="entry name" value="C-S_lyase_PatB-like"/>
</dbReference>
<dbReference type="GO" id="GO:0047804">
    <property type="term" value="F:cysteine-S-conjugate beta-lyase activity"/>
    <property type="evidence" value="ECO:0007669"/>
    <property type="project" value="UniProtKB-EC"/>
</dbReference>
<dbReference type="NCBIfam" id="TIGR04350">
    <property type="entry name" value="C_S_lyase_PatB"/>
    <property type="match status" value="1"/>
</dbReference>
<dbReference type="InterPro" id="IPR015422">
    <property type="entry name" value="PyrdxlP-dep_Trfase_small"/>
</dbReference>
<evidence type="ECO:0000256" key="2">
    <source>
        <dbReference type="ARBA" id="ARBA00012224"/>
    </source>
</evidence>
<dbReference type="PANTHER" id="PTHR43525:SF1">
    <property type="entry name" value="PROTEIN MALY"/>
    <property type="match status" value="1"/>
</dbReference>
<keyword evidence="4" id="KW-0456">Lyase</keyword>
<comment type="caution">
    <text evidence="8">The sequence shown here is derived from an EMBL/GenBank/DDBJ whole genome shotgun (WGS) entry which is preliminary data.</text>
</comment>
<evidence type="ECO:0000256" key="3">
    <source>
        <dbReference type="ARBA" id="ARBA00022898"/>
    </source>
</evidence>
<dbReference type="InterPro" id="IPR051798">
    <property type="entry name" value="Class-II_PLP-Dep_Aminotrans"/>
</dbReference>
<dbReference type="AlphaFoldDB" id="A0A2T5GFA8"/>
<keyword evidence="3" id="KW-0663">Pyridoxal phosphate</keyword>
<evidence type="ECO:0000256" key="5">
    <source>
        <dbReference type="ARBA" id="ARBA00037974"/>
    </source>
</evidence>
<comment type="cofactor">
    <cofactor evidence="1">
        <name>pyridoxal 5'-phosphate</name>
        <dbReference type="ChEBI" id="CHEBI:597326"/>
    </cofactor>
</comment>
<evidence type="ECO:0000313" key="9">
    <source>
        <dbReference type="Proteomes" id="UP000244180"/>
    </source>
</evidence>